<dbReference type="Proteomes" id="UP001066276">
    <property type="component" value="Chromosome 10"/>
</dbReference>
<evidence type="ECO:0000313" key="3">
    <source>
        <dbReference type="Proteomes" id="UP001066276"/>
    </source>
</evidence>
<accession>A0AAV7MFE1</accession>
<name>A0AAV7MFE1_PLEWA</name>
<dbReference type="AlphaFoldDB" id="A0AAV7MFE1"/>
<organism evidence="2 3">
    <name type="scientific">Pleurodeles waltl</name>
    <name type="common">Iberian ribbed newt</name>
    <dbReference type="NCBI Taxonomy" id="8319"/>
    <lineage>
        <taxon>Eukaryota</taxon>
        <taxon>Metazoa</taxon>
        <taxon>Chordata</taxon>
        <taxon>Craniata</taxon>
        <taxon>Vertebrata</taxon>
        <taxon>Euteleostomi</taxon>
        <taxon>Amphibia</taxon>
        <taxon>Batrachia</taxon>
        <taxon>Caudata</taxon>
        <taxon>Salamandroidea</taxon>
        <taxon>Salamandridae</taxon>
        <taxon>Pleurodelinae</taxon>
        <taxon>Pleurodeles</taxon>
    </lineage>
</organism>
<feature type="compositionally biased region" description="Basic and acidic residues" evidence="1">
    <location>
        <begin position="61"/>
        <end position="74"/>
    </location>
</feature>
<sequence>MESGSTGPIPRRYGPETAVSRALAPWSLAQPAPSPEDTALRLLSPEHSHHGVWLNRLRPPEDTALRPLSPEHSHHGVWLNRLRPQKIRP</sequence>
<keyword evidence="3" id="KW-1185">Reference proteome</keyword>
<evidence type="ECO:0000313" key="2">
    <source>
        <dbReference type="EMBL" id="KAJ1102252.1"/>
    </source>
</evidence>
<evidence type="ECO:0000256" key="1">
    <source>
        <dbReference type="SAM" id="MobiDB-lite"/>
    </source>
</evidence>
<dbReference type="EMBL" id="JANPWB010000014">
    <property type="protein sequence ID" value="KAJ1102252.1"/>
    <property type="molecule type" value="Genomic_DNA"/>
</dbReference>
<proteinExistence type="predicted"/>
<gene>
    <name evidence="2" type="ORF">NDU88_007304</name>
</gene>
<protein>
    <submittedName>
        <fullName evidence="2">Uncharacterized protein</fullName>
    </submittedName>
</protein>
<reference evidence="2" key="1">
    <citation type="journal article" date="2022" name="bioRxiv">
        <title>Sequencing and chromosome-scale assembly of the giantPleurodeles waltlgenome.</title>
        <authorList>
            <person name="Brown T."/>
            <person name="Elewa A."/>
            <person name="Iarovenko S."/>
            <person name="Subramanian E."/>
            <person name="Araus A.J."/>
            <person name="Petzold A."/>
            <person name="Susuki M."/>
            <person name="Suzuki K.-i.T."/>
            <person name="Hayashi T."/>
            <person name="Toyoda A."/>
            <person name="Oliveira C."/>
            <person name="Osipova E."/>
            <person name="Leigh N.D."/>
            <person name="Simon A."/>
            <person name="Yun M.H."/>
        </authorList>
    </citation>
    <scope>NUCLEOTIDE SEQUENCE</scope>
    <source>
        <strain evidence="2">20211129_DDA</strain>
        <tissue evidence="2">Liver</tissue>
    </source>
</reference>
<comment type="caution">
    <text evidence="2">The sequence shown here is derived from an EMBL/GenBank/DDBJ whole genome shotgun (WGS) entry which is preliminary data.</text>
</comment>
<feature type="region of interest" description="Disordered" evidence="1">
    <location>
        <begin position="61"/>
        <end position="89"/>
    </location>
</feature>